<comment type="similarity">
    <text evidence="2 4">Belongs to the RPF2 family.</text>
</comment>
<dbReference type="InterPro" id="IPR007109">
    <property type="entry name" value="Brix"/>
</dbReference>
<organism evidence="6">
    <name type="scientific">Proboscia inermis</name>
    <dbReference type="NCBI Taxonomy" id="420281"/>
    <lineage>
        <taxon>Eukaryota</taxon>
        <taxon>Sar</taxon>
        <taxon>Stramenopiles</taxon>
        <taxon>Ochrophyta</taxon>
        <taxon>Bacillariophyta</taxon>
        <taxon>Coscinodiscophyceae</taxon>
        <taxon>Rhizosoleniophycidae</taxon>
        <taxon>Rhizosoleniales</taxon>
        <taxon>Rhizosoleniaceae</taxon>
        <taxon>Proboscia</taxon>
    </lineage>
</organism>
<dbReference type="InterPro" id="IPR039770">
    <property type="entry name" value="Rpf2"/>
</dbReference>
<accession>A0A7S0CNA9</accession>
<dbReference type="SMART" id="SM00879">
    <property type="entry name" value="Brix"/>
    <property type="match status" value="1"/>
</dbReference>
<protein>
    <recommendedName>
        <fullName evidence="4">Ribosome production factor 2 homolog</fullName>
    </recommendedName>
    <alternativeName>
        <fullName evidence="4">Ribosome biogenesis protein RPF2 homolog</fullName>
    </alternativeName>
</protein>
<dbReference type="GO" id="GO:0005730">
    <property type="term" value="C:nucleolus"/>
    <property type="evidence" value="ECO:0007669"/>
    <property type="project" value="UniProtKB-SubCell"/>
</dbReference>
<evidence type="ECO:0000313" key="6">
    <source>
        <dbReference type="EMBL" id="CAD8427016.1"/>
    </source>
</evidence>
<gene>
    <name evidence="6" type="ORF">PINE0816_LOCUS23181</name>
</gene>
<sequence>MAPTPHQAKVNKAKIMAGGKKQPNARVARYLKSQESQMHEGPKNALLMKGIKCSGGMSVVLKDLRSILAPSAKLLSKNNDIVPFDDASSIEFLSTKNDCCLFGMASHNKKRPNNLVIGRTFDHQILDMAELGLIHYKSLFDYRGMPKKRLGSKPMMLFLGDKWHLDDEWKKLQNLLVDFFRGEPVEKISLSGVDHMMSFSVSSNSDVCHMRTYYVKLKKHPNGGSTPLPHLTASGPDMDFKVSYLISLFLISLYFCFFS</sequence>
<evidence type="ECO:0000256" key="3">
    <source>
        <dbReference type="ARBA" id="ARBA00023242"/>
    </source>
</evidence>
<reference evidence="6" key="1">
    <citation type="submission" date="2021-01" db="EMBL/GenBank/DDBJ databases">
        <authorList>
            <person name="Corre E."/>
            <person name="Pelletier E."/>
            <person name="Niang G."/>
            <person name="Scheremetjew M."/>
            <person name="Finn R."/>
            <person name="Kale V."/>
            <person name="Holt S."/>
            <person name="Cochrane G."/>
            <person name="Meng A."/>
            <person name="Brown T."/>
            <person name="Cohen L."/>
        </authorList>
    </citation>
    <scope>NUCLEOTIDE SEQUENCE</scope>
    <source>
        <strain evidence="6">CCAP1064/1</strain>
    </source>
</reference>
<feature type="domain" description="Brix" evidence="5">
    <location>
        <begin position="43"/>
        <end position="251"/>
    </location>
</feature>
<dbReference type="PANTHER" id="PTHR12728:SF0">
    <property type="entry name" value="RIBOSOME PRODUCTION FACTOR 2 HOMOLOG"/>
    <property type="match status" value="1"/>
</dbReference>
<dbReference type="PROSITE" id="PS50833">
    <property type="entry name" value="BRIX"/>
    <property type="match status" value="1"/>
</dbReference>
<dbReference type="GO" id="GO:0000463">
    <property type="term" value="P:maturation of LSU-rRNA from tricistronic rRNA transcript (SSU-rRNA, 5.8S rRNA, LSU-rRNA)"/>
    <property type="evidence" value="ECO:0007669"/>
    <property type="project" value="TreeGrafter"/>
</dbReference>
<dbReference type="Pfam" id="PF04427">
    <property type="entry name" value="Brix"/>
    <property type="match status" value="1"/>
</dbReference>
<dbReference type="PANTHER" id="PTHR12728">
    <property type="entry name" value="BRIX DOMAIN CONTAINING PROTEIN"/>
    <property type="match status" value="1"/>
</dbReference>
<evidence type="ECO:0000256" key="4">
    <source>
        <dbReference type="RuleBase" id="RU367086"/>
    </source>
</evidence>
<comment type="subcellular location">
    <subcellularLocation>
        <location evidence="1 4">Nucleus</location>
        <location evidence="1 4">Nucleolus</location>
    </subcellularLocation>
</comment>
<proteinExistence type="inferred from homology"/>
<dbReference type="GO" id="GO:0019843">
    <property type="term" value="F:rRNA binding"/>
    <property type="evidence" value="ECO:0007669"/>
    <property type="project" value="UniProtKB-UniRule"/>
</dbReference>
<keyword evidence="3 4" id="KW-0539">Nucleus</keyword>
<evidence type="ECO:0000256" key="1">
    <source>
        <dbReference type="ARBA" id="ARBA00004604"/>
    </source>
</evidence>
<name>A0A7S0CNA9_9STRA</name>
<dbReference type="EMBL" id="HBEL01050382">
    <property type="protein sequence ID" value="CAD8427016.1"/>
    <property type="molecule type" value="Transcribed_RNA"/>
</dbReference>
<evidence type="ECO:0000259" key="5">
    <source>
        <dbReference type="PROSITE" id="PS50833"/>
    </source>
</evidence>
<evidence type="ECO:0000256" key="2">
    <source>
        <dbReference type="ARBA" id="ARBA00010782"/>
    </source>
</evidence>
<dbReference type="GO" id="GO:0000027">
    <property type="term" value="P:ribosomal large subunit assembly"/>
    <property type="evidence" value="ECO:0007669"/>
    <property type="project" value="InterPro"/>
</dbReference>
<dbReference type="AlphaFoldDB" id="A0A7S0CNA9"/>